<gene>
    <name evidence="3" type="ORF">OAUR00152_LOCUS36435</name>
</gene>
<feature type="compositionally biased region" description="Polar residues" evidence="2">
    <location>
        <begin position="369"/>
        <end position="383"/>
    </location>
</feature>
<protein>
    <submittedName>
        <fullName evidence="3">Uncharacterized protein</fullName>
    </submittedName>
</protein>
<feature type="compositionally biased region" description="Low complexity" evidence="2">
    <location>
        <begin position="23"/>
        <end position="34"/>
    </location>
</feature>
<feature type="compositionally biased region" description="Basic and acidic residues" evidence="2">
    <location>
        <begin position="329"/>
        <end position="356"/>
    </location>
</feature>
<feature type="compositionally biased region" description="Basic and acidic residues" evidence="2">
    <location>
        <begin position="455"/>
        <end position="465"/>
    </location>
</feature>
<feature type="compositionally biased region" description="Basic and acidic residues" evidence="2">
    <location>
        <begin position="263"/>
        <end position="298"/>
    </location>
</feature>
<evidence type="ECO:0000256" key="1">
    <source>
        <dbReference type="SAM" id="Coils"/>
    </source>
</evidence>
<feature type="region of interest" description="Disordered" evidence="2">
    <location>
        <begin position="147"/>
        <end position="218"/>
    </location>
</feature>
<feature type="compositionally biased region" description="Basic and acidic residues" evidence="2">
    <location>
        <begin position="384"/>
        <end position="395"/>
    </location>
</feature>
<feature type="coiled-coil region" evidence="1">
    <location>
        <begin position="37"/>
        <end position="110"/>
    </location>
</feature>
<sequence length="698" mass="79290">MRRIRRGAGGKENAGPNTEREGPSPSSSVPGASALPVLTLKKELANAKDGRAEMELEYMNLLSSIESEKKVSDELIESRTRERDDLKKSVEELEAMVKNLRCRVNAERDEHLKEVDRFRSELEGTNSLLNEKDCQLKTAQETLNTAVAKQKGESDSSTSSVSQQDAALMLQQVQGAMRRLDEETSRFHKEMETMRRKRDEARAKAQHEEEASTKAWAEVSDLKAQLAGKDKDIESLEKTLATSQESSQSEQDASLLRGQAENASRRLDEETIRFQKEKESLRKQRDEAAKKAQKKEASVAESQSATAGLHSRIIMKDREIESLKSTLSKSKEYSESLKVEAREARERLESESDRADQLTQELEAIQMARSLTRSSPTMDMQTSLERERQHATNREEIDRLNKLVADRDALLVERDAKIETLQSSLKGSIEQSEALVEQVRRIREKQQGDSLSEASSREERQDKEVQEWKARAAESEGKLESLERAAAEAKVCNGELEVELEDLREQLGSGLGDCVDDRLLAERIAADELRSQLEKKREENLGLRRDLEELCESMKGLASARREELDEVQSQMSRKSTEMSMKEKEIQILKLSLEEECLKHRSELDLYRAKLCALEPRPEQGSAVEELRRKNSQLRSQLASQAVESDKLRAKVQTLLHAGDSARVVEVLRSRNETLKQEAEKWKRRYNGLENSIKRVSI</sequence>
<keyword evidence="1" id="KW-0175">Coiled coil</keyword>
<feature type="region of interest" description="Disordered" evidence="2">
    <location>
        <begin position="235"/>
        <end position="395"/>
    </location>
</feature>
<feature type="region of interest" description="Disordered" evidence="2">
    <location>
        <begin position="1"/>
        <end position="34"/>
    </location>
</feature>
<feature type="compositionally biased region" description="Basic and acidic residues" evidence="2">
    <location>
        <begin position="178"/>
        <end position="212"/>
    </location>
</feature>
<name>A0A7S4JZ29_9STRA</name>
<organism evidence="3">
    <name type="scientific">Odontella aurita</name>
    <dbReference type="NCBI Taxonomy" id="265563"/>
    <lineage>
        <taxon>Eukaryota</taxon>
        <taxon>Sar</taxon>
        <taxon>Stramenopiles</taxon>
        <taxon>Ochrophyta</taxon>
        <taxon>Bacillariophyta</taxon>
        <taxon>Mediophyceae</taxon>
        <taxon>Biddulphiophycidae</taxon>
        <taxon>Eupodiscales</taxon>
        <taxon>Odontellaceae</taxon>
        <taxon>Odontella</taxon>
    </lineage>
</organism>
<evidence type="ECO:0000313" key="3">
    <source>
        <dbReference type="EMBL" id="CAE2278857.1"/>
    </source>
</evidence>
<feature type="region of interest" description="Disordered" evidence="2">
    <location>
        <begin position="444"/>
        <end position="465"/>
    </location>
</feature>
<feature type="coiled-coil region" evidence="1">
    <location>
        <begin position="624"/>
        <end position="692"/>
    </location>
</feature>
<evidence type="ECO:0000256" key="2">
    <source>
        <dbReference type="SAM" id="MobiDB-lite"/>
    </source>
</evidence>
<accession>A0A7S4JZ29</accession>
<dbReference type="AlphaFoldDB" id="A0A7S4JZ29"/>
<proteinExistence type="predicted"/>
<feature type="compositionally biased region" description="Low complexity" evidence="2">
    <location>
        <begin position="155"/>
        <end position="165"/>
    </location>
</feature>
<reference evidence="3" key="1">
    <citation type="submission" date="2021-01" db="EMBL/GenBank/DDBJ databases">
        <authorList>
            <person name="Corre E."/>
            <person name="Pelletier E."/>
            <person name="Niang G."/>
            <person name="Scheremetjew M."/>
            <person name="Finn R."/>
            <person name="Kale V."/>
            <person name="Holt S."/>
            <person name="Cochrane G."/>
            <person name="Meng A."/>
            <person name="Brown T."/>
            <person name="Cohen L."/>
        </authorList>
    </citation>
    <scope>NUCLEOTIDE SEQUENCE</scope>
    <source>
        <strain evidence="3">Isolate 1302-5</strain>
    </source>
</reference>
<dbReference type="EMBL" id="HBKQ01052950">
    <property type="protein sequence ID" value="CAE2278857.1"/>
    <property type="molecule type" value="Transcribed_RNA"/>
</dbReference>